<feature type="region of interest" description="Disordered" evidence="1">
    <location>
        <begin position="166"/>
        <end position="203"/>
    </location>
</feature>
<dbReference type="AlphaFoldDB" id="A0A9D4FC00"/>
<evidence type="ECO:0000313" key="2">
    <source>
        <dbReference type="EMBL" id="KAH3795031.1"/>
    </source>
</evidence>
<feature type="compositionally biased region" description="Polar residues" evidence="1">
    <location>
        <begin position="141"/>
        <end position="152"/>
    </location>
</feature>
<reference evidence="2" key="1">
    <citation type="journal article" date="2019" name="bioRxiv">
        <title>The Genome of the Zebra Mussel, Dreissena polymorpha: A Resource for Invasive Species Research.</title>
        <authorList>
            <person name="McCartney M.A."/>
            <person name="Auch B."/>
            <person name="Kono T."/>
            <person name="Mallez S."/>
            <person name="Zhang Y."/>
            <person name="Obille A."/>
            <person name="Becker A."/>
            <person name="Abrahante J.E."/>
            <person name="Garbe J."/>
            <person name="Badalamenti J.P."/>
            <person name="Herman A."/>
            <person name="Mangelson H."/>
            <person name="Liachko I."/>
            <person name="Sullivan S."/>
            <person name="Sone E.D."/>
            <person name="Koren S."/>
            <person name="Silverstein K.A.T."/>
            <person name="Beckman K.B."/>
            <person name="Gohl D.M."/>
        </authorList>
    </citation>
    <scope>NUCLEOTIDE SEQUENCE</scope>
    <source>
        <strain evidence="2">Duluth1</strain>
        <tissue evidence="2">Whole animal</tissue>
    </source>
</reference>
<evidence type="ECO:0000313" key="3">
    <source>
        <dbReference type="Proteomes" id="UP000828390"/>
    </source>
</evidence>
<feature type="region of interest" description="Disordered" evidence="1">
    <location>
        <begin position="113"/>
        <end position="152"/>
    </location>
</feature>
<evidence type="ECO:0000256" key="1">
    <source>
        <dbReference type="SAM" id="MobiDB-lite"/>
    </source>
</evidence>
<dbReference type="EMBL" id="JAIWYP010000007">
    <property type="protein sequence ID" value="KAH3795031.1"/>
    <property type="molecule type" value="Genomic_DNA"/>
</dbReference>
<reference evidence="2" key="2">
    <citation type="submission" date="2020-11" db="EMBL/GenBank/DDBJ databases">
        <authorList>
            <person name="McCartney M.A."/>
            <person name="Auch B."/>
            <person name="Kono T."/>
            <person name="Mallez S."/>
            <person name="Becker A."/>
            <person name="Gohl D.M."/>
            <person name="Silverstein K.A.T."/>
            <person name="Koren S."/>
            <person name="Bechman K.B."/>
            <person name="Herman A."/>
            <person name="Abrahante J.E."/>
            <person name="Garbe J."/>
        </authorList>
    </citation>
    <scope>NUCLEOTIDE SEQUENCE</scope>
    <source>
        <strain evidence="2">Duluth1</strain>
        <tissue evidence="2">Whole animal</tissue>
    </source>
</reference>
<comment type="caution">
    <text evidence="2">The sequence shown here is derived from an EMBL/GenBank/DDBJ whole genome shotgun (WGS) entry which is preliminary data.</text>
</comment>
<organism evidence="2 3">
    <name type="scientific">Dreissena polymorpha</name>
    <name type="common">Zebra mussel</name>
    <name type="synonym">Mytilus polymorpha</name>
    <dbReference type="NCBI Taxonomy" id="45954"/>
    <lineage>
        <taxon>Eukaryota</taxon>
        <taxon>Metazoa</taxon>
        <taxon>Spiralia</taxon>
        <taxon>Lophotrochozoa</taxon>
        <taxon>Mollusca</taxon>
        <taxon>Bivalvia</taxon>
        <taxon>Autobranchia</taxon>
        <taxon>Heteroconchia</taxon>
        <taxon>Euheterodonta</taxon>
        <taxon>Imparidentia</taxon>
        <taxon>Neoheterodontei</taxon>
        <taxon>Myida</taxon>
        <taxon>Dreissenoidea</taxon>
        <taxon>Dreissenidae</taxon>
        <taxon>Dreissena</taxon>
    </lineage>
</organism>
<protein>
    <submittedName>
        <fullName evidence="2">Uncharacterized protein</fullName>
    </submittedName>
</protein>
<accession>A0A9D4FC00</accession>
<sequence length="203" mass="23450">MNILSEENPELSALNNDILVNTLFNVSQKNIHKIHTKDEWIFVTMQMLCDGLKNKFVPSFYLPRMNLLDTYGIRGDKRKKAFEKLSEIIQELRSNPRSIFRYTGCVETKPKRKVTVDSKTSPDAQIGEHGDIVNETENDAENGTANDENLNNYEDNVEDETHDQLLELPDELLYRLPSPPQHHQEETSDISRLTKQGDRSDIY</sequence>
<name>A0A9D4FC00_DREPO</name>
<keyword evidence="3" id="KW-1185">Reference proteome</keyword>
<dbReference type="Proteomes" id="UP000828390">
    <property type="component" value="Unassembled WGS sequence"/>
</dbReference>
<gene>
    <name evidence="2" type="ORF">DPMN_148576</name>
</gene>
<proteinExistence type="predicted"/>